<dbReference type="InterPro" id="IPR000571">
    <property type="entry name" value="Znf_CCCH"/>
</dbReference>
<dbReference type="SUPFAM" id="SSF54928">
    <property type="entry name" value="RNA-binding domain, RBD"/>
    <property type="match status" value="1"/>
</dbReference>
<feature type="compositionally biased region" description="Low complexity" evidence="7">
    <location>
        <begin position="652"/>
        <end position="667"/>
    </location>
</feature>
<dbReference type="Gene3D" id="3.30.70.330">
    <property type="match status" value="1"/>
</dbReference>
<dbReference type="PROSITE" id="PS50103">
    <property type="entry name" value="ZF_C3H1"/>
    <property type="match status" value="3"/>
</dbReference>
<evidence type="ECO:0000256" key="1">
    <source>
        <dbReference type="ARBA" id="ARBA00022723"/>
    </source>
</evidence>
<dbReference type="CDD" id="cd19757">
    <property type="entry name" value="Bbox1"/>
    <property type="match status" value="2"/>
</dbReference>
<accession>A0AAD5M876</accession>
<organism evidence="12 13">
    <name type="scientific">Pythium insidiosum</name>
    <name type="common">Pythiosis disease agent</name>
    <dbReference type="NCBI Taxonomy" id="114742"/>
    <lineage>
        <taxon>Eukaryota</taxon>
        <taxon>Sar</taxon>
        <taxon>Stramenopiles</taxon>
        <taxon>Oomycota</taxon>
        <taxon>Peronosporomycetes</taxon>
        <taxon>Pythiales</taxon>
        <taxon>Pythiaceae</taxon>
        <taxon>Pythium</taxon>
    </lineage>
</organism>
<dbReference type="SMART" id="SM00360">
    <property type="entry name" value="RRM"/>
    <property type="match status" value="1"/>
</dbReference>
<evidence type="ECO:0000259" key="10">
    <source>
        <dbReference type="PROSITE" id="PS50119"/>
    </source>
</evidence>
<dbReference type="SMART" id="SM00393">
    <property type="entry name" value="R3H"/>
    <property type="match status" value="1"/>
</dbReference>
<feature type="compositionally biased region" description="Acidic residues" evidence="7">
    <location>
        <begin position="472"/>
        <end position="484"/>
    </location>
</feature>
<evidence type="ECO:0000256" key="3">
    <source>
        <dbReference type="ARBA" id="ARBA00022833"/>
    </source>
</evidence>
<evidence type="ECO:0000256" key="6">
    <source>
        <dbReference type="PROSITE-ProRule" id="PRU00723"/>
    </source>
</evidence>
<dbReference type="Pfam" id="PF22586">
    <property type="entry name" value="ANCHR-like_BBOX"/>
    <property type="match status" value="2"/>
</dbReference>
<dbReference type="InterPro" id="IPR052650">
    <property type="entry name" value="Zinc_finger_CCCH"/>
</dbReference>
<comment type="caution">
    <text evidence="12">The sequence shown here is derived from an EMBL/GenBank/DDBJ whole genome shotgun (WGS) entry which is preliminary data.</text>
</comment>
<evidence type="ECO:0000259" key="11">
    <source>
        <dbReference type="PROSITE" id="PS51061"/>
    </source>
</evidence>
<dbReference type="Pfam" id="PF00642">
    <property type="entry name" value="zf-CCCH"/>
    <property type="match status" value="3"/>
</dbReference>
<keyword evidence="2 4" id="KW-0863">Zinc-finger</keyword>
<dbReference type="InterPro" id="IPR000504">
    <property type="entry name" value="RRM_dom"/>
</dbReference>
<evidence type="ECO:0000313" key="13">
    <source>
        <dbReference type="Proteomes" id="UP001209570"/>
    </source>
</evidence>
<protein>
    <submittedName>
        <fullName evidence="12">Uncharacterized protein</fullName>
    </submittedName>
</protein>
<dbReference type="PROSITE" id="PS50102">
    <property type="entry name" value="RRM"/>
    <property type="match status" value="1"/>
</dbReference>
<feature type="compositionally biased region" description="Basic and acidic residues" evidence="7">
    <location>
        <begin position="569"/>
        <end position="582"/>
    </location>
</feature>
<evidence type="ECO:0000259" key="9">
    <source>
        <dbReference type="PROSITE" id="PS50103"/>
    </source>
</evidence>
<feature type="zinc finger region" description="C3H1-type" evidence="6">
    <location>
        <begin position="83"/>
        <end position="110"/>
    </location>
</feature>
<feature type="domain" description="R3H" evidence="11">
    <location>
        <begin position="670"/>
        <end position="734"/>
    </location>
</feature>
<feature type="compositionally biased region" description="Acidic residues" evidence="7">
    <location>
        <begin position="508"/>
        <end position="523"/>
    </location>
</feature>
<dbReference type="Gene3D" id="3.30.1370.50">
    <property type="entry name" value="R3H-like domain"/>
    <property type="match status" value="1"/>
</dbReference>
<dbReference type="PROSITE" id="PS50119">
    <property type="entry name" value="ZF_BBOX"/>
    <property type="match status" value="1"/>
</dbReference>
<gene>
    <name evidence="12" type="ORF">P43SY_007031</name>
</gene>
<keyword evidence="1 6" id="KW-0479">Metal-binding</keyword>
<dbReference type="AlphaFoldDB" id="A0AAD5M876"/>
<dbReference type="SMART" id="SM00356">
    <property type="entry name" value="ZnF_C3H1"/>
    <property type="match status" value="3"/>
</dbReference>
<evidence type="ECO:0000259" key="8">
    <source>
        <dbReference type="PROSITE" id="PS50102"/>
    </source>
</evidence>
<dbReference type="SUPFAM" id="SSF90229">
    <property type="entry name" value="CCCH zinc finger"/>
    <property type="match status" value="3"/>
</dbReference>
<dbReference type="InterPro" id="IPR001374">
    <property type="entry name" value="R3H_dom"/>
</dbReference>
<feature type="region of interest" description="Disordered" evidence="7">
    <location>
        <begin position="432"/>
        <end position="451"/>
    </location>
</feature>
<feature type="compositionally biased region" description="Low complexity" evidence="7">
    <location>
        <begin position="249"/>
        <end position="259"/>
    </location>
</feature>
<evidence type="ECO:0000313" key="12">
    <source>
        <dbReference type="EMBL" id="KAJ0406423.1"/>
    </source>
</evidence>
<sequence>MVPPKEPKEAAIAIKGLAPSVTDAMLRQLYGICGRVLRVKMDGLGGAHVVFSSGRSAERAVKATQATVLEGQTIDVQVVRQFSSSNRPCRGFQEGICRKGDACKYLHVGDAPSAAATTTPTVKVTAPPTVKAAKPVPSVAPATPAAQTAATVDPSTIPPSSICRFFARGLCTNGTACRFAHVLGIPPPPPPPSSIPAPCSFFAVGRCTRGQQCQFLHGPVPEASEAQAAPVQTKPAPVESKPAPKPAKPAKAAAEATTQKAKKQKTPPAVAEPVILPTAASDDRVCIECEQPGAATLRCDACDGVLYCEECDAMVHRPKVMRSHERSTLPPVVVKAPRPLCNECETEEAVSQCGDCDTTYCAACDASVHRFKSLRNHQRTPIEEEVVTAAPSQPTQERAAATASKKKTQTLVEVAAPSKSVTKTANAYVDSVPQYDLPSESESSDDEADDGAAAAMMTVGRAVVHQPSAESSSEEEEEEEDEGESVIAPSTTPVTAYVESVPKYDLSSESEDDDDSDDDEDDAPTPVSKPTAADAAKKLPPPVSPTKLYVRLPANVSSESSEDDDFDDERPVVPRPTVEKKSTLPSLDVSSESSSDEEDERPQTAPAAARSVAAANKRKACSSSSSSSDSDDDETPAVKQPRREEPSKRATKSTPASSSHSHAKSGGISEGNTHSVVKKIEAYAGSDRTDVLHLDANLNGFERLLAHDCAERLGLRHVSVGEGVERHITISRHDGDKRASLKRAAAAADAAGKPKKAKTTSK</sequence>
<dbReference type="PANTHER" id="PTHR36886:SF3">
    <property type="entry name" value="PROTEIN FRIGIDA-ESSENTIAL 1"/>
    <property type="match status" value="1"/>
</dbReference>
<dbReference type="SUPFAM" id="SSF82708">
    <property type="entry name" value="R3H domain"/>
    <property type="match status" value="1"/>
</dbReference>
<evidence type="ECO:0000256" key="2">
    <source>
        <dbReference type="ARBA" id="ARBA00022771"/>
    </source>
</evidence>
<name>A0AAD5M876_PYTIN</name>
<evidence type="ECO:0000256" key="5">
    <source>
        <dbReference type="PROSITE-ProRule" id="PRU00176"/>
    </source>
</evidence>
<dbReference type="InterPro" id="IPR036855">
    <property type="entry name" value="Znf_CCCH_sf"/>
</dbReference>
<dbReference type="Pfam" id="PF00076">
    <property type="entry name" value="RRM_1"/>
    <property type="match status" value="1"/>
</dbReference>
<keyword evidence="5" id="KW-0694">RNA-binding</keyword>
<dbReference type="SUPFAM" id="SSF57845">
    <property type="entry name" value="B-box zinc-binding domain"/>
    <property type="match status" value="1"/>
</dbReference>
<feature type="region of interest" description="Disordered" evidence="7">
    <location>
        <begin position="463"/>
        <end position="674"/>
    </location>
</feature>
<proteinExistence type="predicted"/>
<dbReference type="Proteomes" id="UP001209570">
    <property type="component" value="Unassembled WGS sequence"/>
</dbReference>
<feature type="domain" description="C3H1-type" evidence="9">
    <location>
        <begin position="83"/>
        <end position="110"/>
    </location>
</feature>
<reference evidence="12" key="1">
    <citation type="submission" date="2021-12" db="EMBL/GenBank/DDBJ databases">
        <title>Prjna785345.</title>
        <authorList>
            <person name="Rujirawat T."/>
            <person name="Krajaejun T."/>
        </authorList>
    </citation>
    <scope>NUCLEOTIDE SEQUENCE</scope>
    <source>
        <strain evidence="12">Pi057C3</strain>
    </source>
</reference>
<feature type="zinc finger region" description="C3H1-type" evidence="6">
    <location>
        <begin position="193"/>
        <end position="220"/>
    </location>
</feature>
<dbReference type="PANTHER" id="PTHR36886">
    <property type="entry name" value="PROTEIN FRIGIDA-ESSENTIAL 1"/>
    <property type="match status" value="1"/>
</dbReference>
<feature type="domain" description="B box-type" evidence="10">
    <location>
        <begin position="336"/>
        <end position="382"/>
    </location>
</feature>
<evidence type="ECO:0000256" key="4">
    <source>
        <dbReference type="PROSITE-ProRule" id="PRU00024"/>
    </source>
</evidence>
<feature type="domain" description="C3H1-type" evidence="9">
    <location>
        <begin position="193"/>
        <end position="220"/>
    </location>
</feature>
<dbReference type="InterPro" id="IPR036867">
    <property type="entry name" value="R3H_dom_sf"/>
</dbReference>
<dbReference type="InterPro" id="IPR012677">
    <property type="entry name" value="Nucleotide-bd_a/b_plait_sf"/>
</dbReference>
<feature type="domain" description="C3H1-type" evidence="9">
    <location>
        <begin position="157"/>
        <end position="184"/>
    </location>
</feature>
<dbReference type="EMBL" id="JAKCXM010000033">
    <property type="protein sequence ID" value="KAJ0406423.1"/>
    <property type="molecule type" value="Genomic_DNA"/>
</dbReference>
<feature type="compositionally biased region" description="Low complexity" evidence="7">
    <location>
        <begin position="605"/>
        <end position="615"/>
    </location>
</feature>
<dbReference type="SMART" id="SM00336">
    <property type="entry name" value="BBOX"/>
    <property type="match status" value="2"/>
</dbReference>
<feature type="region of interest" description="Disordered" evidence="7">
    <location>
        <begin position="224"/>
        <end position="271"/>
    </location>
</feature>
<feature type="zinc finger region" description="C3H1-type" evidence="6">
    <location>
        <begin position="157"/>
        <end position="184"/>
    </location>
</feature>
<evidence type="ECO:0000256" key="7">
    <source>
        <dbReference type="SAM" id="MobiDB-lite"/>
    </source>
</evidence>
<dbReference type="PROSITE" id="PS51061">
    <property type="entry name" value="R3H"/>
    <property type="match status" value="1"/>
</dbReference>
<keyword evidence="13" id="KW-1185">Reference proteome</keyword>
<dbReference type="InterPro" id="IPR000315">
    <property type="entry name" value="Znf_B-box"/>
</dbReference>
<dbReference type="Pfam" id="PF01424">
    <property type="entry name" value="R3H"/>
    <property type="match status" value="1"/>
</dbReference>
<keyword evidence="3 6" id="KW-0862">Zinc</keyword>
<dbReference type="InterPro" id="IPR035979">
    <property type="entry name" value="RBD_domain_sf"/>
</dbReference>
<dbReference type="Gene3D" id="4.10.1000.10">
    <property type="entry name" value="Zinc finger, CCCH-type"/>
    <property type="match status" value="2"/>
</dbReference>
<feature type="domain" description="RRM" evidence="8">
    <location>
        <begin position="10"/>
        <end position="81"/>
    </location>
</feature>
<dbReference type="GO" id="GO:0008270">
    <property type="term" value="F:zinc ion binding"/>
    <property type="evidence" value="ECO:0007669"/>
    <property type="project" value="UniProtKB-KW"/>
</dbReference>
<dbReference type="GO" id="GO:0003723">
    <property type="term" value="F:RNA binding"/>
    <property type="evidence" value="ECO:0007669"/>
    <property type="project" value="UniProtKB-UniRule"/>
</dbReference>
<feature type="region of interest" description="Disordered" evidence="7">
    <location>
        <begin position="382"/>
        <end position="408"/>
    </location>
</feature>